<dbReference type="InterPro" id="IPR021994">
    <property type="entry name" value="DUF3592"/>
</dbReference>
<organism evidence="3 4">
    <name type="scientific">Plastoroseomonas hellenica</name>
    <dbReference type="NCBI Taxonomy" id="2687306"/>
    <lineage>
        <taxon>Bacteria</taxon>
        <taxon>Pseudomonadati</taxon>
        <taxon>Pseudomonadota</taxon>
        <taxon>Alphaproteobacteria</taxon>
        <taxon>Acetobacterales</taxon>
        <taxon>Acetobacteraceae</taxon>
        <taxon>Plastoroseomonas</taxon>
    </lineage>
</organism>
<protein>
    <submittedName>
        <fullName evidence="3">DUF3592 domain-containing protein</fullName>
    </submittedName>
</protein>
<keyword evidence="4" id="KW-1185">Reference proteome</keyword>
<feature type="domain" description="DUF3592" evidence="2">
    <location>
        <begin position="56"/>
        <end position="124"/>
    </location>
</feature>
<evidence type="ECO:0000256" key="1">
    <source>
        <dbReference type="SAM" id="Phobius"/>
    </source>
</evidence>
<keyword evidence="1" id="KW-0472">Membrane</keyword>
<feature type="transmembrane region" description="Helical" evidence="1">
    <location>
        <begin position="134"/>
        <end position="155"/>
    </location>
</feature>
<evidence type="ECO:0000259" key="2">
    <source>
        <dbReference type="Pfam" id="PF12158"/>
    </source>
</evidence>
<dbReference type="RefSeq" id="WP_211854436.1">
    <property type="nucleotide sequence ID" value="NZ_JAAGBB010000025.1"/>
</dbReference>
<feature type="transmembrane region" description="Helical" evidence="1">
    <location>
        <begin position="21"/>
        <end position="43"/>
    </location>
</feature>
<dbReference type="EMBL" id="JAAGBB010000025">
    <property type="protein sequence ID" value="MBR0666701.1"/>
    <property type="molecule type" value="Genomic_DNA"/>
</dbReference>
<evidence type="ECO:0000313" key="3">
    <source>
        <dbReference type="EMBL" id="MBR0666701.1"/>
    </source>
</evidence>
<reference evidence="4" key="1">
    <citation type="journal article" date="2021" name="Syst. Appl. Microbiol.">
        <title>Roseomonas hellenica sp. nov., isolated from roots of wild-growing Alkanna tinctoria.</title>
        <authorList>
            <person name="Rat A."/>
            <person name="Naranjo H.D."/>
            <person name="Lebbe L."/>
            <person name="Cnockaert M."/>
            <person name="Krigas N."/>
            <person name="Grigoriadou K."/>
            <person name="Maloupa E."/>
            <person name="Willems A."/>
        </authorList>
    </citation>
    <scope>NUCLEOTIDE SEQUENCE [LARGE SCALE GENOMIC DNA]</scope>
    <source>
        <strain evidence="4">LMG 31523</strain>
    </source>
</reference>
<gene>
    <name evidence="3" type="ORF">GXW71_20245</name>
</gene>
<comment type="caution">
    <text evidence="3">The sequence shown here is derived from an EMBL/GenBank/DDBJ whole genome shotgun (WGS) entry which is preliminary data.</text>
</comment>
<sequence>MMSASTPPTVPRRLPKRRYHMILHVILLVIALVAAGSALGMILEHRRIAAVAVPAEGRMTGAYRQVRTTGRGASTSYYPNVSFRTADGRVIVGPTVDALSLPEIQAGRVVQLRYDPADPWTIRLAEALAEGLGIAPWLLGGAGLLLAIPAVWGLVTGRALGVRSRQA</sequence>
<accession>A0ABS5F2F6</accession>
<dbReference type="Proteomes" id="UP001196870">
    <property type="component" value="Unassembled WGS sequence"/>
</dbReference>
<name>A0ABS5F2F6_9PROT</name>
<keyword evidence="1" id="KW-1133">Transmembrane helix</keyword>
<proteinExistence type="predicted"/>
<keyword evidence="1" id="KW-0812">Transmembrane</keyword>
<dbReference type="Pfam" id="PF12158">
    <property type="entry name" value="DUF3592"/>
    <property type="match status" value="1"/>
</dbReference>
<evidence type="ECO:0000313" key="4">
    <source>
        <dbReference type="Proteomes" id="UP001196870"/>
    </source>
</evidence>